<evidence type="ECO:0000256" key="4">
    <source>
        <dbReference type="SAM" id="SignalP"/>
    </source>
</evidence>
<name>A0ABU8SAH1_9SPHN</name>
<sequence>MRALVYSIVSSALLSVAACAPAPAPPAQSNATVSDARPNIVLIVADDLGWGDLSSYGGPVTTPNLDQLARDGVRYTQAYASAYQCSPSRAGLMTGRYQERFGHESNFRGPGDGVGGIGLAAGMKAFEEGALGPTGMGTPRGVPMVSERLKEAGYHTAMFGKWHLGFDPGMRPRDRGFDEFFGFLAGSTSYALSNTPDIVSQSRVGNREGEDDEGMGSSLPDQRSPYYALRDGDGIAADQGGYLTDVLSDRAVSFIKRQDARNPFFLYLAHLAPHQPLTALQRNFDRLPQITDRRKRIYYAMILSLDESVGAVRAALREKGLDRNTIVIFTSDNGCPRPGIFCSNGALREGKQSLYEGGLRVPLIASWPGRLADNSIEDGRVSLLDLAPTFLKAAKAGPDRNLDGIFLPQARSADPARALFWRHQVHSAMIEGPWKLIDYASVEGRRVPFLFNLSADQGEKMNKADEDPARVARMRAAMRKWESGLSAPRWVPPNPKRRTYDGVTVDMY</sequence>
<keyword evidence="4" id="KW-0732">Signal</keyword>
<organism evidence="6 7">
    <name type="scientific">Novosphingobium aquae</name>
    <dbReference type="NCBI Taxonomy" id="3133435"/>
    <lineage>
        <taxon>Bacteria</taxon>
        <taxon>Pseudomonadati</taxon>
        <taxon>Pseudomonadota</taxon>
        <taxon>Alphaproteobacteria</taxon>
        <taxon>Sphingomonadales</taxon>
        <taxon>Sphingomonadaceae</taxon>
        <taxon>Novosphingobium</taxon>
    </lineage>
</organism>
<evidence type="ECO:0000313" key="6">
    <source>
        <dbReference type="EMBL" id="MEJ6010790.1"/>
    </source>
</evidence>
<gene>
    <name evidence="6" type="ORF">WG900_12780</name>
</gene>
<feature type="chain" id="PRO_5046669922" evidence="4">
    <location>
        <begin position="25"/>
        <end position="508"/>
    </location>
</feature>
<evidence type="ECO:0000259" key="5">
    <source>
        <dbReference type="Pfam" id="PF00884"/>
    </source>
</evidence>
<dbReference type="SUPFAM" id="SSF53649">
    <property type="entry name" value="Alkaline phosphatase-like"/>
    <property type="match status" value="1"/>
</dbReference>
<dbReference type="PANTHER" id="PTHR42693">
    <property type="entry name" value="ARYLSULFATASE FAMILY MEMBER"/>
    <property type="match status" value="1"/>
</dbReference>
<feature type="domain" description="Sulfatase N-terminal" evidence="5">
    <location>
        <begin position="38"/>
        <end position="395"/>
    </location>
</feature>
<feature type="region of interest" description="Disordered" evidence="3">
    <location>
        <begin position="200"/>
        <end position="223"/>
    </location>
</feature>
<evidence type="ECO:0000256" key="2">
    <source>
        <dbReference type="ARBA" id="ARBA00022801"/>
    </source>
</evidence>
<dbReference type="Proteomes" id="UP001379235">
    <property type="component" value="Unassembled WGS sequence"/>
</dbReference>
<dbReference type="Pfam" id="PF00884">
    <property type="entry name" value="Sulfatase"/>
    <property type="match status" value="1"/>
</dbReference>
<dbReference type="EMBL" id="JBBHJY010000006">
    <property type="protein sequence ID" value="MEJ6010790.1"/>
    <property type="molecule type" value="Genomic_DNA"/>
</dbReference>
<dbReference type="Gene3D" id="3.40.720.10">
    <property type="entry name" value="Alkaline Phosphatase, subunit A"/>
    <property type="match status" value="1"/>
</dbReference>
<proteinExistence type="inferred from homology"/>
<evidence type="ECO:0000256" key="1">
    <source>
        <dbReference type="ARBA" id="ARBA00008779"/>
    </source>
</evidence>
<dbReference type="RefSeq" id="WP_339967768.1">
    <property type="nucleotide sequence ID" value="NZ_JBBHJY010000006.1"/>
</dbReference>
<comment type="caution">
    <text evidence="6">The sequence shown here is derived from an EMBL/GenBank/DDBJ whole genome shotgun (WGS) entry which is preliminary data.</text>
</comment>
<reference evidence="6 7" key="1">
    <citation type="submission" date="2024-03" db="EMBL/GenBank/DDBJ databases">
        <authorList>
            <person name="Jo J.-H."/>
        </authorList>
    </citation>
    <scope>NUCLEOTIDE SEQUENCE [LARGE SCALE GENOMIC DNA]</scope>
    <source>
        <strain evidence="6 7">AS3R-12</strain>
    </source>
</reference>
<accession>A0ABU8SAH1</accession>
<dbReference type="PANTHER" id="PTHR42693:SF53">
    <property type="entry name" value="ENDO-4-O-SULFATASE"/>
    <property type="match status" value="1"/>
</dbReference>
<comment type="similarity">
    <text evidence="1">Belongs to the sulfatase family.</text>
</comment>
<keyword evidence="7" id="KW-1185">Reference proteome</keyword>
<dbReference type="PROSITE" id="PS51257">
    <property type="entry name" value="PROKAR_LIPOPROTEIN"/>
    <property type="match status" value="1"/>
</dbReference>
<evidence type="ECO:0000256" key="3">
    <source>
        <dbReference type="SAM" id="MobiDB-lite"/>
    </source>
</evidence>
<evidence type="ECO:0000313" key="7">
    <source>
        <dbReference type="Proteomes" id="UP001379235"/>
    </source>
</evidence>
<keyword evidence="2" id="KW-0378">Hydrolase</keyword>
<protein>
    <submittedName>
        <fullName evidence="6">Sulfatase-like hydrolase/transferase</fullName>
    </submittedName>
</protein>
<feature type="signal peptide" evidence="4">
    <location>
        <begin position="1"/>
        <end position="24"/>
    </location>
</feature>
<dbReference type="InterPro" id="IPR000917">
    <property type="entry name" value="Sulfatase_N"/>
</dbReference>
<dbReference type="InterPro" id="IPR050738">
    <property type="entry name" value="Sulfatase"/>
</dbReference>
<dbReference type="Gene3D" id="3.30.1120.10">
    <property type="match status" value="1"/>
</dbReference>
<dbReference type="InterPro" id="IPR017850">
    <property type="entry name" value="Alkaline_phosphatase_core_sf"/>
</dbReference>